<dbReference type="Proteomes" id="UP000325315">
    <property type="component" value="Unassembled WGS sequence"/>
</dbReference>
<gene>
    <name evidence="1" type="ORF">EPI10_021354</name>
</gene>
<dbReference type="InterPro" id="IPR036397">
    <property type="entry name" value="RNaseH_sf"/>
</dbReference>
<evidence type="ECO:0000313" key="1">
    <source>
        <dbReference type="EMBL" id="KAA3480952.1"/>
    </source>
</evidence>
<reference evidence="2" key="1">
    <citation type="journal article" date="2019" name="Plant Biotechnol. J.">
        <title>Genome sequencing of the Australian wild diploid species Gossypium australe highlights disease resistance and delayed gland morphogenesis.</title>
        <authorList>
            <person name="Cai Y."/>
            <person name="Cai X."/>
            <person name="Wang Q."/>
            <person name="Wang P."/>
            <person name="Zhang Y."/>
            <person name="Cai C."/>
            <person name="Xu Y."/>
            <person name="Wang K."/>
            <person name="Zhou Z."/>
            <person name="Wang C."/>
            <person name="Geng S."/>
            <person name="Li B."/>
            <person name="Dong Q."/>
            <person name="Hou Y."/>
            <person name="Wang H."/>
            <person name="Ai P."/>
            <person name="Liu Z."/>
            <person name="Yi F."/>
            <person name="Sun M."/>
            <person name="An G."/>
            <person name="Cheng J."/>
            <person name="Zhang Y."/>
            <person name="Shi Q."/>
            <person name="Xie Y."/>
            <person name="Shi X."/>
            <person name="Chang Y."/>
            <person name="Huang F."/>
            <person name="Chen Y."/>
            <person name="Hong S."/>
            <person name="Mi L."/>
            <person name="Sun Q."/>
            <person name="Zhang L."/>
            <person name="Zhou B."/>
            <person name="Peng R."/>
            <person name="Zhang X."/>
            <person name="Liu F."/>
        </authorList>
    </citation>
    <scope>NUCLEOTIDE SEQUENCE [LARGE SCALE GENOMIC DNA]</scope>
    <source>
        <strain evidence="2">cv. PA1801</strain>
    </source>
</reference>
<dbReference type="EMBL" id="SMMG02000003">
    <property type="protein sequence ID" value="KAA3480952.1"/>
    <property type="molecule type" value="Genomic_DNA"/>
</dbReference>
<dbReference type="InterPro" id="IPR012337">
    <property type="entry name" value="RNaseH-like_sf"/>
</dbReference>
<sequence length="285" mass="33325">MYVFEIVRLNGVLLYEALGTRLDFSTAYHLSSTDNLSELFIYWRICRRVVGNWEEHLPLAKFAYNNSYQFSIQMTPYEALYGRKCRSPLCWTELGERQILGPELVSEAENIVKLIRDRLKATSNQHKSYTDLKRKDIEYSAGDQVFLKVSLCKKVLRFGRKGNAGRGNRGEIRFDLREGTSSDFLEWNVKVLRRKTVPLVKITVLRKPPRNLKIRYVNNIRICLNQVLECLRCFYVQSSSDGYMCASHLSYPAMWEAVWQTMYLSDFEFVDTRANHMSMEEAVYG</sequence>
<comment type="caution">
    <text evidence="1">The sequence shown here is derived from an EMBL/GenBank/DDBJ whole genome shotgun (WGS) entry which is preliminary data.</text>
</comment>
<dbReference type="GO" id="GO:0003676">
    <property type="term" value="F:nucleic acid binding"/>
    <property type="evidence" value="ECO:0007669"/>
    <property type="project" value="InterPro"/>
</dbReference>
<name>A0A5B6WJC9_9ROSI</name>
<dbReference type="AlphaFoldDB" id="A0A5B6WJC9"/>
<proteinExistence type="predicted"/>
<accession>A0A5B6WJC9</accession>
<keyword evidence="1" id="KW-0548">Nucleotidyltransferase</keyword>
<keyword evidence="1" id="KW-0695">RNA-directed DNA polymerase</keyword>
<dbReference type="OrthoDB" id="996762at2759"/>
<dbReference type="Gene3D" id="3.30.420.10">
    <property type="entry name" value="Ribonuclease H-like superfamily/Ribonuclease H"/>
    <property type="match status" value="1"/>
</dbReference>
<protein>
    <submittedName>
        <fullName evidence="1">Reverse transcriptase</fullName>
    </submittedName>
</protein>
<keyword evidence="1" id="KW-0808">Transferase</keyword>
<dbReference type="PANTHER" id="PTHR45835:SF99">
    <property type="entry name" value="CHROMO DOMAIN-CONTAINING PROTEIN-RELATED"/>
    <property type="match status" value="1"/>
</dbReference>
<evidence type="ECO:0000313" key="2">
    <source>
        <dbReference type="Proteomes" id="UP000325315"/>
    </source>
</evidence>
<keyword evidence="2" id="KW-1185">Reference proteome</keyword>
<dbReference type="SUPFAM" id="SSF53098">
    <property type="entry name" value="Ribonuclease H-like"/>
    <property type="match status" value="1"/>
</dbReference>
<dbReference type="GO" id="GO:0003964">
    <property type="term" value="F:RNA-directed DNA polymerase activity"/>
    <property type="evidence" value="ECO:0007669"/>
    <property type="project" value="UniProtKB-KW"/>
</dbReference>
<organism evidence="1 2">
    <name type="scientific">Gossypium australe</name>
    <dbReference type="NCBI Taxonomy" id="47621"/>
    <lineage>
        <taxon>Eukaryota</taxon>
        <taxon>Viridiplantae</taxon>
        <taxon>Streptophyta</taxon>
        <taxon>Embryophyta</taxon>
        <taxon>Tracheophyta</taxon>
        <taxon>Spermatophyta</taxon>
        <taxon>Magnoliopsida</taxon>
        <taxon>eudicotyledons</taxon>
        <taxon>Gunneridae</taxon>
        <taxon>Pentapetalae</taxon>
        <taxon>rosids</taxon>
        <taxon>malvids</taxon>
        <taxon>Malvales</taxon>
        <taxon>Malvaceae</taxon>
        <taxon>Malvoideae</taxon>
        <taxon>Gossypium</taxon>
    </lineage>
</organism>
<dbReference type="PANTHER" id="PTHR45835">
    <property type="entry name" value="YALI0A06105P"/>
    <property type="match status" value="1"/>
</dbReference>